<proteinExistence type="predicted"/>
<organism evidence="2 3">
    <name type="scientific">Paraburkholderia rhizosphaerae</name>
    <dbReference type="NCBI Taxonomy" id="480658"/>
    <lineage>
        <taxon>Bacteria</taxon>
        <taxon>Pseudomonadati</taxon>
        <taxon>Pseudomonadota</taxon>
        <taxon>Betaproteobacteria</taxon>
        <taxon>Burkholderiales</taxon>
        <taxon>Burkholderiaceae</taxon>
        <taxon>Paraburkholderia</taxon>
    </lineage>
</organism>
<dbReference type="Proteomes" id="UP000295509">
    <property type="component" value="Unassembled WGS sequence"/>
</dbReference>
<dbReference type="AlphaFoldDB" id="A0A4R8M490"/>
<feature type="chain" id="PRO_5020720914" evidence="1">
    <location>
        <begin position="22"/>
        <end position="97"/>
    </location>
</feature>
<keyword evidence="1" id="KW-0732">Signal</keyword>
<dbReference type="OrthoDB" id="9099665at2"/>
<accession>A0A4R8M490</accession>
<gene>
    <name evidence="2" type="ORF">BX592_101399</name>
</gene>
<reference evidence="2 3" key="1">
    <citation type="submission" date="2019-03" db="EMBL/GenBank/DDBJ databases">
        <title>Genomic Encyclopedia of Type Strains, Phase III (KMG-III): the genomes of soil and plant-associated and newly described type strains.</title>
        <authorList>
            <person name="Whitman W."/>
        </authorList>
    </citation>
    <scope>NUCLEOTIDE SEQUENCE [LARGE SCALE GENOMIC DNA]</scope>
    <source>
        <strain evidence="2 3">LMG 29544</strain>
    </source>
</reference>
<evidence type="ECO:0000313" key="3">
    <source>
        <dbReference type="Proteomes" id="UP000295509"/>
    </source>
</evidence>
<sequence>MQIAKPLIGMAAMVGVTAAYASGFVVTSEMSNGRDIRLFEHVAACDGGPGAFVYRHGTLVSQTCNVRVTARGATVVLPAFNQRFFFPRDTLYAHSDS</sequence>
<evidence type="ECO:0000256" key="1">
    <source>
        <dbReference type="SAM" id="SignalP"/>
    </source>
</evidence>
<name>A0A4R8M490_9BURK</name>
<evidence type="ECO:0000313" key="2">
    <source>
        <dbReference type="EMBL" id="TDY54943.1"/>
    </source>
</evidence>
<feature type="signal peptide" evidence="1">
    <location>
        <begin position="1"/>
        <end position="21"/>
    </location>
</feature>
<dbReference type="EMBL" id="SORE01000001">
    <property type="protein sequence ID" value="TDY54943.1"/>
    <property type="molecule type" value="Genomic_DNA"/>
</dbReference>
<protein>
    <submittedName>
        <fullName evidence="2">Uncharacterized protein</fullName>
    </submittedName>
</protein>
<comment type="caution">
    <text evidence="2">The sequence shown here is derived from an EMBL/GenBank/DDBJ whole genome shotgun (WGS) entry which is preliminary data.</text>
</comment>
<dbReference type="RefSeq" id="WP_134189947.1">
    <property type="nucleotide sequence ID" value="NZ_JBHLUW010000027.1"/>
</dbReference>
<keyword evidence="3" id="KW-1185">Reference proteome</keyword>